<dbReference type="Proteomes" id="UP001642260">
    <property type="component" value="Unassembled WGS sequence"/>
</dbReference>
<dbReference type="AlphaFoldDB" id="A0ABC8K3B5"/>
<feature type="compositionally biased region" description="Basic and acidic residues" evidence="1">
    <location>
        <begin position="17"/>
        <end position="34"/>
    </location>
</feature>
<comment type="caution">
    <text evidence="2">The sequence shown here is derived from an EMBL/GenBank/DDBJ whole genome shotgun (WGS) entry which is preliminary data.</text>
</comment>
<protein>
    <submittedName>
        <fullName evidence="2">Uncharacterized protein</fullName>
    </submittedName>
</protein>
<evidence type="ECO:0000256" key="1">
    <source>
        <dbReference type="SAM" id="MobiDB-lite"/>
    </source>
</evidence>
<feature type="compositionally biased region" description="Polar residues" evidence="1">
    <location>
        <begin position="37"/>
        <end position="70"/>
    </location>
</feature>
<reference evidence="2 3" key="1">
    <citation type="submission" date="2022-03" db="EMBL/GenBank/DDBJ databases">
        <authorList>
            <person name="Macdonald S."/>
            <person name="Ahmed S."/>
            <person name="Newling K."/>
        </authorList>
    </citation>
    <scope>NUCLEOTIDE SEQUENCE [LARGE SCALE GENOMIC DNA]</scope>
</reference>
<dbReference type="EMBL" id="CAKOAT010152931">
    <property type="protein sequence ID" value="CAH8344589.1"/>
    <property type="molecule type" value="Genomic_DNA"/>
</dbReference>
<gene>
    <name evidence="2" type="ORF">ERUC_LOCUS16378</name>
</gene>
<keyword evidence="3" id="KW-1185">Reference proteome</keyword>
<feature type="region of interest" description="Disordered" evidence="1">
    <location>
        <begin position="1"/>
        <end position="70"/>
    </location>
</feature>
<sequence>MSSIGASYAPVHLMQKQLKEKKAKREKERGEKDQSLAVGTSFATSGWNSNKVFPSRSSCNEQASNRTSKT</sequence>
<proteinExistence type="predicted"/>
<evidence type="ECO:0000313" key="3">
    <source>
        <dbReference type="Proteomes" id="UP001642260"/>
    </source>
</evidence>
<evidence type="ECO:0000313" key="2">
    <source>
        <dbReference type="EMBL" id="CAH8344589.1"/>
    </source>
</evidence>
<accession>A0ABC8K3B5</accession>
<organism evidence="2 3">
    <name type="scientific">Eruca vesicaria subsp. sativa</name>
    <name type="common">Garden rocket</name>
    <name type="synonym">Eruca sativa</name>
    <dbReference type="NCBI Taxonomy" id="29727"/>
    <lineage>
        <taxon>Eukaryota</taxon>
        <taxon>Viridiplantae</taxon>
        <taxon>Streptophyta</taxon>
        <taxon>Embryophyta</taxon>
        <taxon>Tracheophyta</taxon>
        <taxon>Spermatophyta</taxon>
        <taxon>Magnoliopsida</taxon>
        <taxon>eudicotyledons</taxon>
        <taxon>Gunneridae</taxon>
        <taxon>Pentapetalae</taxon>
        <taxon>rosids</taxon>
        <taxon>malvids</taxon>
        <taxon>Brassicales</taxon>
        <taxon>Brassicaceae</taxon>
        <taxon>Brassiceae</taxon>
        <taxon>Eruca</taxon>
    </lineage>
</organism>
<name>A0ABC8K3B5_ERUVS</name>